<dbReference type="Proteomes" id="UP000242752">
    <property type="component" value="Unassembled WGS sequence"/>
</dbReference>
<evidence type="ECO:0000256" key="1">
    <source>
        <dbReference type="ARBA" id="ARBA00023015"/>
    </source>
</evidence>
<dbReference type="InterPro" id="IPR018060">
    <property type="entry name" value="HTH_AraC"/>
</dbReference>
<dbReference type="InterPro" id="IPR009057">
    <property type="entry name" value="Homeodomain-like_sf"/>
</dbReference>
<name>A0A2K3YL70_9STAP</name>
<feature type="domain" description="HTH araC/xylS-type" evidence="4">
    <location>
        <begin position="140"/>
        <end position="237"/>
    </location>
</feature>
<keyword evidence="1" id="KW-0805">Transcription regulation</keyword>
<dbReference type="PROSITE" id="PS01124">
    <property type="entry name" value="HTH_ARAC_FAMILY_2"/>
    <property type="match status" value="1"/>
</dbReference>
<dbReference type="GO" id="GO:0003700">
    <property type="term" value="F:DNA-binding transcription factor activity"/>
    <property type="evidence" value="ECO:0007669"/>
    <property type="project" value="InterPro"/>
</dbReference>
<sequence length="679" mass="79019">MFPNIYYLSEPMEVPSRCFDGAILIAALDGHIQVKIEGNILQEQDIYLINHTELFEIQSGPALLFYIPGTIFKQLGINIYDHTYVLRQHEHIKHELAQLLQYYQMNEQQSHAAQTLLKQLLTHITLETKPASLSSNAILNHIIQYVSKHVYKRITLEELSHIFYMSSSTILSLFKTHMHVTFHQYITSLRIARSMTDVTSDKKIETIARDWGYSNATNYIMHFKKYMGVTPKKYKSFPIKSKQLRIANISNDYEVLSTLTLDTAEKKQQVDIVIDDQKIQEPSFHYFNLIDIGSYDNIDAILNEPVFDYKNFSNYKLSSYIYISEAEEIFDDMYIQDNMSEFRKLLRSNISVALKINSIEYYQYVVKIIEALHFLESEHFASSVVQSANLLLLVDLDTITLDELHRIKRSAYGANIRISIDISHLYNQKMPIDPEIRTLNPEYYTIDFNKITLPVSREVEDLRALQKDILHYFEQIGARNNIIFLDYDIVYQPALTNNIARFLHESLKSRQYIAGASIGFTSNGKKQHPVTIFNAVENKTLFYFLGTMLMNFSRFPCEYGDGYLITKNLHSYNVLLYNTDATFTQRIDEYTKSFSIQFSEPLNKSEVLISKELLNNYYGTIYGIVNPEINDAQNFPDHLKYKLSQHNNPLLKIDKHNFNDMSFIAKVPPKSIVLITIYH</sequence>
<keyword evidence="6" id="KW-1185">Reference proteome</keyword>
<evidence type="ECO:0000313" key="5">
    <source>
        <dbReference type="EMBL" id="PNZ26365.1"/>
    </source>
</evidence>
<evidence type="ECO:0000259" key="4">
    <source>
        <dbReference type="PROSITE" id="PS01124"/>
    </source>
</evidence>
<comment type="caution">
    <text evidence="5">The sequence shown here is derived from an EMBL/GenBank/DDBJ whole genome shotgun (WGS) entry which is preliminary data.</text>
</comment>
<dbReference type="SMART" id="SM00342">
    <property type="entry name" value="HTH_ARAC"/>
    <property type="match status" value="1"/>
</dbReference>
<dbReference type="PANTHER" id="PTHR43280:SF2">
    <property type="entry name" value="HTH-TYPE TRANSCRIPTIONAL REGULATOR EXSA"/>
    <property type="match status" value="1"/>
</dbReference>
<dbReference type="OrthoDB" id="2412343at2"/>
<proteinExistence type="predicted"/>
<keyword evidence="2" id="KW-0238">DNA-binding</keyword>
<keyword evidence="3" id="KW-0804">Transcription</keyword>
<dbReference type="InterPro" id="IPR018062">
    <property type="entry name" value="HTH_AraC-typ_CS"/>
</dbReference>
<dbReference type="Pfam" id="PF12833">
    <property type="entry name" value="HTH_18"/>
    <property type="match status" value="1"/>
</dbReference>
<evidence type="ECO:0000256" key="3">
    <source>
        <dbReference type="ARBA" id="ARBA00023163"/>
    </source>
</evidence>
<organism evidence="5 6">
    <name type="scientific">Staphylococcus rostri</name>
    <dbReference type="NCBI Taxonomy" id="522262"/>
    <lineage>
        <taxon>Bacteria</taxon>
        <taxon>Bacillati</taxon>
        <taxon>Bacillota</taxon>
        <taxon>Bacilli</taxon>
        <taxon>Bacillales</taxon>
        <taxon>Staphylococcaceae</taxon>
        <taxon>Staphylococcus</taxon>
    </lineage>
</organism>
<dbReference type="EMBL" id="PPRF01000055">
    <property type="protein sequence ID" value="PNZ26365.1"/>
    <property type="molecule type" value="Genomic_DNA"/>
</dbReference>
<dbReference type="RefSeq" id="WP_103358543.1">
    <property type="nucleotide sequence ID" value="NZ_PPRF01000055.1"/>
</dbReference>
<evidence type="ECO:0000313" key="6">
    <source>
        <dbReference type="Proteomes" id="UP000242752"/>
    </source>
</evidence>
<evidence type="ECO:0000256" key="2">
    <source>
        <dbReference type="ARBA" id="ARBA00023125"/>
    </source>
</evidence>
<dbReference type="PANTHER" id="PTHR43280">
    <property type="entry name" value="ARAC-FAMILY TRANSCRIPTIONAL REGULATOR"/>
    <property type="match status" value="1"/>
</dbReference>
<dbReference type="Gene3D" id="1.10.10.60">
    <property type="entry name" value="Homeodomain-like"/>
    <property type="match status" value="2"/>
</dbReference>
<gene>
    <name evidence="5" type="ORF">CD122_08410</name>
</gene>
<dbReference type="PROSITE" id="PS00041">
    <property type="entry name" value="HTH_ARAC_FAMILY_1"/>
    <property type="match status" value="1"/>
</dbReference>
<dbReference type="SUPFAM" id="SSF46689">
    <property type="entry name" value="Homeodomain-like"/>
    <property type="match status" value="2"/>
</dbReference>
<dbReference type="GO" id="GO:0043565">
    <property type="term" value="F:sequence-specific DNA binding"/>
    <property type="evidence" value="ECO:0007669"/>
    <property type="project" value="InterPro"/>
</dbReference>
<protein>
    <recommendedName>
        <fullName evidence="4">HTH araC/xylS-type domain-containing protein</fullName>
    </recommendedName>
</protein>
<dbReference type="AlphaFoldDB" id="A0A2K3YL70"/>
<accession>A0A2K3YL70</accession>
<reference evidence="5 6" key="1">
    <citation type="submission" date="2017-08" db="EMBL/GenBank/DDBJ databases">
        <title>Draft genome sequences of 64 type strains of genus Staph aureus.</title>
        <authorList>
            <person name="Cole K."/>
            <person name="Golubchik T."/>
            <person name="Russell J."/>
            <person name="Foster D."/>
            <person name="Llewelyn M."/>
            <person name="Wilson D."/>
            <person name="Crook D."/>
            <person name="Paul J."/>
        </authorList>
    </citation>
    <scope>NUCLEOTIDE SEQUENCE [LARGE SCALE GENOMIC DNA]</scope>
    <source>
        <strain evidence="5 6">DSM 21968</strain>
    </source>
</reference>